<sequence length="33" mass="3877">MYTLGIDLSTQSLTLSILNYKTLKNRLKHIYSF</sequence>
<organism evidence="1 2">
    <name type="scientific">Brachyspira pilosicoli P43/6/78</name>
    <dbReference type="NCBI Taxonomy" id="1042417"/>
    <lineage>
        <taxon>Bacteria</taxon>
        <taxon>Pseudomonadati</taxon>
        <taxon>Spirochaetota</taxon>
        <taxon>Spirochaetia</taxon>
        <taxon>Brachyspirales</taxon>
        <taxon>Brachyspiraceae</taxon>
        <taxon>Brachyspira</taxon>
    </lineage>
</organism>
<dbReference type="EMBL" id="CP002873">
    <property type="protein sequence ID" value="AGA65952.1"/>
    <property type="molecule type" value="Genomic_DNA"/>
</dbReference>
<dbReference type="Proteomes" id="UP000010793">
    <property type="component" value="Chromosome"/>
</dbReference>
<evidence type="ECO:0008006" key="3">
    <source>
        <dbReference type="Google" id="ProtNLM"/>
    </source>
</evidence>
<name>A0A3B6VN26_BRAPL</name>
<keyword evidence="2" id="KW-1185">Reference proteome</keyword>
<evidence type="ECO:0000313" key="2">
    <source>
        <dbReference type="Proteomes" id="UP000010793"/>
    </source>
</evidence>
<proteinExistence type="predicted"/>
<reference evidence="1 2" key="1">
    <citation type="journal article" date="2013" name="Genome Announc.">
        <title>Complete Genome Sequence of the Porcine Strain Brachyspira pilosicoli P43/6/78(T.).</title>
        <authorList>
            <person name="Lin C."/>
            <person name="den Bakker H.C."/>
            <person name="Suzuki H."/>
            <person name="Lefebure T."/>
            <person name="Ponnala L."/>
            <person name="Sun Q."/>
            <person name="Stanhope M.J."/>
            <person name="Wiedmann M."/>
            <person name="Duhamel G.E."/>
        </authorList>
    </citation>
    <scope>NUCLEOTIDE SEQUENCE [LARGE SCALE GENOMIC DNA]</scope>
    <source>
        <strain evidence="1 2">P43/6/78</strain>
    </source>
</reference>
<dbReference type="AlphaFoldDB" id="A0A3B6VN26"/>
<dbReference type="KEGG" id="bpip:BPP43_03230"/>
<gene>
    <name evidence="1" type="ORF">BPP43_03230</name>
</gene>
<evidence type="ECO:0000313" key="1">
    <source>
        <dbReference type="EMBL" id="AGA65952.1"/>
    </source>
</evidence>
<accession>A0A3B6VN26</accession>
<protein>
    <recommendedName>
        <fullName evidence="3">Transposase</fullName>
    </recommendedName>
</protein>